<gene>
    <name evidence="1" type="ORF">MPNT_70090</name>
</gene>
<evidence type="ECO:0000313" key="2">
    <source>
        <dbReference type="Proteomes" id="UP000663859"/>
    </source>
</evidence>
<dbReference type="Proteomes" id="UP000663859">
    <property type="component" value="Unassembled WGS sequence"/>
</dbReference>
<name>A0A8J2BWF6_9BACT</name>
<dbReference type="EMBL" id="CAJNOB010000067">
    <property type="protein sequence ID" value="CAF0704607.1"/>
    <property type="molecule type" value="Genomic_DNA"/>
</dbReference>
<keyword evidence="2" id="KW-1185">Reference proteome</keyword>
<sequence>MWVFTRLPRRRERGRAVAHGADEAATCGVTPLLRKAHSLSWTRWGLISDVGAVRLNRTLAR</sequence>
<protein>
    <submittedName>
        <fullName evidence="1">Uncharacterized protein</fullName>
    </submittedName>
</protein>
<accession>A0A8J2BWF6</accession>
<proteinExistence type="predicted"/>
<comment type="caution">
    <text evidence="1">The sequence shown here is derived from an EMBL/GenBank/DDBJ whole genome shotgun (WGS) entry which is preliminary data.</text>
</comment>
<evidence type="ECO:0000313" key="1">
    <source>
        <dbReference type="EMBL" id="CAF0704607.1"/>
    </source>
</evidence>
<reference evidence="1" key="1">
    <citation type="submission" date="2021-02" db="EMBL/GenBank/DDBJ databases">
        <authorList>
            <person name="Cremers G."/>
            <person name="Picone N."/>
        </authorList>
    </citation>
    <scope>NUCLEOTIDE SEQUENCE</scope>
    <source>
        <strain evidence="1">PQ17</strain>
    </source>
</reference>
<organism evidence="1 2">
    <name type="scientific">Candidatus Methylacidithermus pantelleriae</name>
    <dbReference type="NCBI Taxonomy" id="2744239"/>
    <lineage>
        <taxon>Bacteria</taxon>
        <taxon>Pseudomonadati</taxon>
        <taxon>Verrucomicrobiota</taxon>
        <taxon>Methylacidiphilae</taxon>
        <taxon>Methylacidiphilales</taxon>
        <taxon>Methylacidiphilaceae</taxon>
        <taxon>Candidatus Methylacidithermus</taxon>
    </lineage>
</organism>
<dbReference type="AlphaFoldDB" id="A0A8J2BWF6"/>